<gene>
    <name evidence="2" type="ORF">GCM10012289_74730</name>
</gene>
<sequence length="135" mass="14784">MSDASPTHDHVLIRDLIGRAAHLADEGTPDDYRTLYTPDATWTFGTSTQEGVDEIVEATRRRRAEGVSGPGTATRHLVVPLHVTVDGDTATAVSYFLFFADTASTPVVRVFGVYTDELARTAEGWRIHRRVSRAG</sequence>
<name>A0A918DT16_9ACTN</name>
<evidence type="ECO:0000313" key="2">
    <source>
        <dbReference type="EMBL" id="GGO82752.1"/>
    </source>
</evidence>
<reference evidence="2" key="2">
    <citation type="submission" date="2020-09" db="EMBL/GenBank/DDBJ databases">
        <authorList>
            <person name="Sun Q."/>
            <person name="Zhou Y."/>
        </authorList>
    </citation>
    <scope>NUCLEOTIDE SEQUENCE</scope>
    <source>
        <strain evidence="2">CGMCC 4.7368</strain>
    </source>
</reference>
<dbReference type="RefSeq" id="WP_189128972.1">
    <property type="nucleotide sequence ID" value="NZ_BMNH01000045.1"/>
</dbReference>
<accession>A0A918DT16</accession>
<proteinExistence type="predicted"/>
<dbReference type="Gene3D" id="3.10.450.50">
    <property type="match status" value="1"/>
</dbReference>
<dbReference type="EMBL" id="BMNH01000045">
    <property type="protein sequence ID" value="GGO82752.1"/>
    <property type="molecule type" value="Genomic_DNA"/>
</dbReference>
<dbReference type="Pfam" id="PF13577">
    <property type="entry name" value="SnoaL_4"/>
    <property type="match status" value="1"/>
</dbReference>
<organism evidence="2 3">
    <name type="scientific">Nonomuraea cavernae</name>
    <dbReference type="NCBI Taxonomy" id="2045107"/>
    <lineage>
        <taxon>Bacteria</taxon>
        <taxon>Bacillati</taxon>
        <taxon>Actinomycetota</taxon>
        <taxon>Actinomycetes</taxon>
        <taxon>Streptosporangiales</taxon>
        <taxon>Streptosporangiaceae</taxon>
        <taxon>Nonomuraea</taxon>
    </lineage>
</organism>
<evidence type="ECO:0000259" key="1">
    <source>
        <dbReference type="Pfam" id="PF13577"/>
    </source>
</evidence>
<dbReference type="CDD" id="cd00531">
    <property type="entry name" value="NTF2_like"/>
    <property type="match status" value="1"/>
</dbReference>
<dbReference type="AlphaFoldDB" id="A0A918DT16"/>
<protein>
    <submittedName>
        <fullName evidence="2">Polyketide cyclase</fullName>
    </submittedName>
</protein>
<feature type="domain" description="SnoaL-like" evidence="1">
    <location>
        <begin position="9"/>
        <end position="130"/>
    </location>
</feature>
<dbReference type="InterPro" id="IPR032710">
    <property type="entry name" value="NTF2-like_dom_sf"/>
</dbReference>
<dbReference type="SUPFAM" id="SSF54427">
    <property type="entry name" value="NTF2-like"/>
    <property type="match status" value="1"/>
</dbReference>
<keyword evidence="3" id="KW-1185">Reference proteome</keyword>
<evidence type="ECO:0000313" key="3">
    <source>
        <dbReference type="Proteomes" id="UP000646523"/>
    </source>
</evidence>
<comment type="caution">
    <text evidence="2">The sequence shown here is derived from an EMBL/GenBank/DDBJ whole genome shotgun (WGS) entry which is preliminary data.</text>
</comment>
<reference evidence="2" key="1">
    <citation type="journal article" date="2014" name="Int. J. Syst. Evol. Microbiol.">
        <title>Complete genome sequence of Corynebacterium casei LMG S-19264T (=DSM 44701T), isolated from a smear-ripened cheese.</title>
        <authorList>
            <consortium name="US DOE Joint Genome Institute (JGI-PGF)"/>
            <person name="Walter F."/>
            <person name="Albersmeier A."/>
            <person name="Kalinowski J."/>
            <person name="Ruckert C."/>
        </authorList>
    </citation>
    <scope>NUCLEOTIDE SEQUENCE</scope>
    <source>
        <strain evidence="2">CGMCC 4.7368</strain>
    </source>
</reference>
<dbReference type="Proteomes" id="UP000646523">
    <property type="component" value="Unassembled WGS sequence"/>
</dbReference>
<dbReference type="InterPro" id="IPR037401">
    <property type="entry name" value="SnoaL-like"/>
</dbReference>